<reference evidence="1 2" key="1">
    <citation type="submission" date="2019-03" db="EMBL/GenBank/DDBJ databases">
        <title>Genomic Encyclopedia of Type Strains, Phase III (KMG-III): the genomes of soil and plant-associated and newly described type strains.</title>
        <authorList>
            <person name="Whitman W."/>
        </authorList>
    </citation>
    <scope>NUCLEOTIDE SEQUENCE [LARGE SCALE GENOMIC DNA]</scope>
    <source>
        <strain evidence="1 2">LMG 29544</strain>
    </source>
</reference>
<gene>
    <name evidence="1" type="ORF">BX592_11738</name>
</gene>
<keyword evidence="2" id="KW-1185">Reference proteome</keyword>
<evidence type="ECO:0000313" key="1">
    <source>
        <dbReference type="EMBL" id="TDY43837.1"/>
    </source>
</evidence>
<proteinExistence type="predicted"/>
<comment type="caution">
    <text evidence="1">The sequence shown here is derived from an EMBL/GenBank/DDBJ whole genome shotgun (WGS) entry which is preliminary data.</text>
</comment>
<evidence type="ECO:0000313" key="2">
    <source>
        <dbReference type="Proteomes" id="UP000295509"/>
    </source>
</evidence>
<organism evidence="1 2">
    <name type="scientific">Paraburkholderia rhizosphaerae</name>
    <dbReference type="NCBI Taxonomy" id="480658"/>
    <lineage>
        <taxon>Bacteria</taxon>
        <taxon>Pseudomonadati</taxon>
        <taxon>Pseudomonadota</taxon>
        <taxon>Betaproteobacteria</taxon>
        <taxon>Burkholderiales</taxon>
        <taxon>Burkholderiaceae</taxon>
        <taxon>Paraburkholderia</taxon>
    </lineage>
</organism>
<dbReference type="Proteomes" id="UP000295509">
    <property type="component" value="Unassembled WGS sequence"/>
</dbReference>
<dbReference type="EMBL" id="SORE01000017">
    <property type="protein sequence ID" value="TDY43837.1"/>
    <property type="molecule type" value="Genomic_DNA"/>
</dbReference>
<dbReference type="AlphaFoldDB" id="A0A4R8LLF2"/>
<protein>
    <submittedName>
        <fullName evidence="1">Uncharacterized protein</fullName>
    </submittedName>
</protein>
<name>A0A4R8LLF2_9BURK</name>
<accession>A0A4R8LLF2</accession>
<sequence>MQVEFGLGGSEDAVVLDWSLGPLGLMRPEVGNVSLTPDT</sequence>